<dbReference type="PANTHER" id="PTHR43736:SF1">
    <property type="entry name" value="DIHYDRONEOPTERIN TRIPHOSPHATE DIPHOSPHATASE"/>
    <property type="match status" value="1"/>
</dbReference>
<organism evidence="4 5">
    <name type="scientific">candidate division WWE3 bacterium CG22_combo_CG10-13_8_21_14_all_39_12</name>
    <dbReference type="NCBI Taxonomy" id="1975094"/>
    <lineage>
        <taxon>Bacteria</taxon>
        <taxon>Katanobacteria</taxon>
    </lineage>
</organism>
<proteinExistence type="inferred from homology"/>
<evidence type="ECO:0000313" key="4">
    <source>
        <dbReference type="EMBL" id="PIP56850.1"/>
    </source>
</evidence>
<reference evidence="4 5" key="1">
    <citation type="submission" date="2017-09" db="EMBL/GenBank/DDBJ databases">
        <title>Depth-based differentiation of microbial function through sediment-hosted aquifers and enrichment of novel symbionts in the deep terrestrial subsurface.</title>
        <authorList>
            <person name="Probst A.J."/>
            <person name="Ladd B."/>
            <person name="Jarett J.K."/>
            <person name="Geller-Mcgrath D.E."/>
            <person name="Sieber C.M."/>
            <person name="Emerson J.B."/>
            <person name="Anantharaman K."/>
            <person name="Thomas B.C."/>
            <person name="Malmstrom R."/>
            <person name="Stieglmeier M."/>
            <person name="Klingl A."/>
            <person name="Woyke T."/>
            <person name="Ryan C.M."/>
            <person name="Banfield J.F."/>
        </authorList>
    </citation>
    <scope>NUCLEOTIDE SEQUENCE [LARGE SCALE GENOMIC DNA]</scope>
    <source>
        <strain evidence="4">CG22_combo_CG10-13_8_21_14_all_39_12</strain>
    </source>
</reference>
<name>A0A2H0BIM3_UNCKA</name>
<comment type="similarity">
    <text evidence="2">Belongs to the Nudix hydrolase family.</text>
</comment>
<evidence type="ECO:0000256" key="2">
    <source>
        <dbReference type="RuleBase" id="RU003476"/>
    </source>
</evidence>
<dbReference type="Proteomes" id="UP000228495">
    <property type="component" value="Unassembled WGS sequence"/>
</dbReference>
<dbReference type="InterPro" id="IPR020084">
    <property type="entry name" value="NUDIX_hydrolase_CS"/>
</dbReference>
<sequence length="199" mass="23239">MKMPETIPQDKNGQYCFECYSPNVQRIFKGNLTYYQCSDCKKIHERSLVIDDAVTWWVDEEKNYWHESVGVLVIAEDKLLTQFRQIFPFAYTIPAGHLDKGELPEVAAKRELQEETGITVQTLKTMMDGFDIPGDSCRRGCDYHKWHLYRAQLESCPEVHLSDEANLVKWMTFEELKNEPQLVYPLKFFVNTIGEGLFN</sequence>
<dbReference type="AlphaFoldDB" id="A0A2H0BIM3"/>
<comment type="caution">
    <text evidence="4">The sequence shown here is derived from an EMBL/GenBank/DDBJ whole genome shotgun (WGS) entry which is preliminary data.</text>
</comment>
<evidence type="ECO:0000313" key="5">
    <source>
        <dbReference type="Proteomes" id="UP000228495"/>
    </source>
</evidence>
<dbReference type="SUPFAM" id="SSF55811">
    <property type="entry name" value="Nudix"/>
    <property type="match status" value="1"/>
</dbReference>
<dbReference type="InterPro" id="IPR020476">
    <property type="entry name" value="Nudix_hydrolase"/>
</dbReference>
<accession>A0A2H0BIM3</accession>
<dbReference type="PROSITE" id="PS51462">
    <property type="entry name" value="NUDIX"/>
    <property type="match status" value="1"/>
</dbReference>
<dbReference type="Pfam" id="PF00293">
    <property type="entry name" value="NUDIX"/>
    <property type="match status" value="1"/>
</dbReference>
<dbReference type="InterPro" id="IPR000086">
    <property type="entry name" value="NUDIX_hydrolase_dom"/>
</dbReference>
<protein>
    <recommendedName>
        <fullName evidence="3">Nudix hydrolase domain-containing protein</fullName>
    </recommendedName>
</protein>
<gene>
    <name evidence="4" type="ORF">COX05_00945</name>
</gene>
<evidence type="ECO:0000256" key="1">
    <source>
        <dbReference type="ARBA" id="ARBA00022801"/>
    </source>
</evidence>
<dbReference type="PRINTS" id="PR00502">
    <property type="entry name" value="NUDIXFAMILY"/>
</dbReference>
<feature type="domain" description="Nudix hydrolase" evidence="3">
    <location>
        <begin position="64"/>
        <end position="199"/>
    </location>
</feature>
<dbReference type="PANTHER" id="PTHR43736">
    <property type="entry name" value="ADP-RIBOSE PYROPHOSPHATASE"/>
    <property type="match status" value="1"/>
</dbReference>
<dbReference type="PROSITE" id="PS00893">
    <property type="entry name" value="NUDIX_BOX"/>
    <property type="match status" value="1"/>
</dbReference>
<dbReference type="CDD" id="cd03424">
    <property type="entry name" value="NUDIX_ADPRase_Nudt5_UGPPase_Nudt14"/>
    <property type="match status" value="1"/>
</dbReference>
<evidence type="ECO:0000259" key="3">
    <source>
        <dbReference type="PROSITE" id="PS51462"/>
    </source>
</evidence>
<dbReference type="EMBL" id="PCSU01000012">
    <property type="protein sequence ID" value="PIP56850.1"/>
    <property type="molecule type" value="Genomic_DNA"/>
</dbReference>
<dbReference type="InterPro" id="IPR015797">
    <property type="entry name" value="NUDIX_hydrolase-like_dom_sf"/>
</dbReference>
<dbReference type="Gene3D" id="3.90.79.10">
    <property type="entry name" value="Nucleoside Triphosphate Pyrophosphohydrolase"/>
    <property type="match status" value="1"/>
</dbReference>
<keyword evidence="1 2" id="KW-0378">Hydrolase</keyword>
<dbReference type="GO" id="GO:0016787">
    <property type="term" value="F:hydrolase activity"/>
    <property type="evidence" value="ECO:0007669"/>
    <property type="project" value="UniProtKB-KW"/>
</dbReference>